<organism evidence="4 5">
    <name type="scientific">Hypnocyclicus thermotrophus</name>
    <dbReference type="NCBI Taxonomy" id="1627895"/>
    <lineage>
        <taxon>Bacteria</taxon>
        <taxon>Fusobacteriati</taxon>
        <taxon>Fusobacteriota</taxon>
        <taxon>Fusobacteriia</taxon>
        <taxon>Fusobacteriales</taxon>
        <taxon>Fusobacteriaceae</taxon>
        <taxon>Hypnocyclicus</taxon>
    </lineage>
</organism>
<dbReference type="PROSITE" id="PS01081">
    <property type="entry name" value="HTH_TETR_1"/>
    <property type="match status" value="1"/>
</dbReference>
<dbReference type="Proteomes" id="UP000294678">
    <property type="component" value="Unassembled WGS sequence"/>
</dbReference>
<dbReference type="SUPFAM" id="SSF46689">
    <property type="entry name" value="Homeodomain-like"/>
    <property type="match status" value="1"/>
</dbReference>
<evidence type="ECO:0000259" key="3">
    <source>
        <dbReference type="PROSITE" id="PS50977"/>
    </source>
</evidence>
<dbReference type="InterPro" id="IPR009057">
    <property type="entry name" value="Homeodomain-like_sf"/>
</dbReference>
<dbReference type="EMBL" id="SOBG01000003">
    <property type="protein sequence ID" value="TDT71592.1"/>
    <property type="molecule type" value="Genomic_DNA"/>
</dbReference>
<keyword evidence="5" id="KW-1185">Reference proteome</keyword>
<dbReference type="PANTHER" id="PTHR43479:SF11">
    <property type="entry name" value="ACREF_ENVCD OPERON REPRESSOR-RELATED"/>
    <property type="match status" value="1"/>
</dbReference>
<dbReference type="Gene3D" id="1.10.357.10">
    <property type="entry name" value="Tetracycline Repressor, domain 2"/>
    <property type="match status" value="1"/>
</dbReference>
<sequence>MKVTTRQLIITTFYKLIAKKGYDKASLNDLVKETGLSKGAIYHYFNTKDDIFIATIEFLFESMMRFDFLDIDNITKKNYKLILKNIGNNILNFGQVDPYYSRFQFEFINQAFRIAIVKDYLIKFLQKYLEFFNSFFDHLYKKNIISKKKDHEIIKQLFFMMLDSMVLYKTLDIPFNFEKNWEKFIDLILNEED</sequence>
<dbReference type="InterPro" id="IPR001647">
    <property type="entry name" value="HTH_TetR"/>
</dbReference>
<dbReference type="AlphaFoldDB" id="A0AA46I6F6"/>
<evidence type="ECO:0000256" key="2">
    <source>
        <dbReference type="PROSITE-ProRule" id="PRU00335"/>
    </source>
</evidence>
<evidence type="ECO:0000256" key="1">
    <source>
        <dbReference type="ARBA" id="ARBA00023125"/>
    </source>
</evidence>
<dbReference type="GO" id="GO:0003677">
    <property type="term" value="F:DNA binding"/>
    <property type="evidence" value="ECO:0007669"/>
    <property type="project" value="UniProtKB-UniRule"/>
</dbReference>
<reference evidence="4 5" key="1">
    <citation type="submission" date="2019-03" db="EMBL/GenBank/DDBJ databases">
        <title>Genomic Encyclopedia of Type Strains, Phase IV (KMG-IV): sequencing the most valuable type-strain genomes for metagenomic binning, comparative biology and taxonomic classification.</title>
        <authorList>
            <person name="Goeker M."/>
        </authorList>
    </citation>
    <scope>NUCLEOTIDE SEQUENCE [LARGE SCALE GENOMIC DNA]</scope>
    <source>
        <strain evidence="4 5">DSM 100055</strain>
    </source>
</reference>
<dbReference type="PROSITE" id="PS50977">
    <property type="entry name" value="HTH_TETR_2"/>
    <property type="match status" value="1"/>
</dbReference>
<gene>
    <name evidence="4" type="ORF">EV215_0970</name>
</gene>
<evidence type="ECO:0000313" key="5">
    <source>
        <dbReference type="Proteomes" id="UP000294678"/>
    </source>
</evidence>
<feature type="DNA-binding region" description="H-T-H motif" evidence="2">
    <location>
        <begin position="26"/>
        <end position="45"/>
    </location>
</feature>
<dbReference type="PRINTS" id="PR00455">
    <property type="entry name" value="HTHTETR"/>
</dbReference>
<proteinExistence type="predicted"/>
<keyword evidence="1 2" id="KW-0238">DNA-binding</keyword>
<accession>A0AA46I6F6</accession>
<protein>
    <submittedName>
        <fullName evidence="4">TetR family transcriptional regulator</fullName>
    </submittedName>
</protein>
<dbReference type="InterPro" id="IPR050624">
    <property type="entry name" value="HTH-type_Tx_Regulator"/>
</dbReference>
<dbReference type="InterPro" id="IPR023772">
    <property type="entry name" value="DNA-bd_HTH_TetR-type_CS"/>
</dbReference>
<dbReference type="Pfam" id="PF00440">
    <property type="entry name" value="TetR_N"/>
    <property type="match status" value="1"/>
</dbReference>
<evidence type="ECO:0000313" key="4">
    <source>
        <dbReference type="EMBL" id="TDT71592.1"/>
    </source>
</evidence>
<dbReference type="RefSeq" id="WP_134112851.1">
    <property type="nucleotide sequence ID" value="NZ_SOBG01000003.1"/>
</dbReference>
<comment type="caution">
    <text evidence="4">The sequence shown here is derived from an EMBL/GenBank/DDBJ whole genome shotgun (WGS) entry which is preliminary data.</text>
</comment>
<dbReference type="PANTHER" id="PTHR43479">
    <property type="entry name" value="ACREF/ENVCD OPERON REPRESSOR-RELATED"/>
    <property type="match status" value="1"/>
</dbReference>
<name>A0AA46I6F6_9FUSO</name>
<feature type="domain" description="HTH tetR-type" evidence="3">
    <location>
        <begin position="3"/>
        <end position="63"/>
    </location>
</feature>